<dbReference type="GO" id="GO:0016020">
    <property type="term" value="C:membrane"/>
    <property type="evidence" value="ECO:0007669"/>
    <property type="project" value="UniProtKB-SubCell"/>
</dbReference>
<evidence type="ECO:0000256" key="8">
    <source>
        <dbReference type="ARBA" id="ARBA00023136"/>
    </source>
</evidence>
<keyword evidence="4 9" id="KW-0812">Transmembrane</keyword>
<dbReference type="KEGG" id="mng:MNEG_1315"/>
<dbReference type="InterPro" id="IPR017871">
    <property type="entry name" value="ABC_transporter-like_CS"/>
</dbReference>
<feature type="transmembrane region" description="Helical" evidence="9">
    <location>
        <begin position="216"/>
        <end position="236"/>
    </location>
</feature>
<dbReference type="InterPro" id="IPR026082">
    <property type="entry name" value="ABCA"/>
</dbReference>
<sequence length="630" mass="69472">MQGVNTTANLIGVQETPKAASQIRLDFSSLLGPLFFTWVVQMLLPIFLMQLVYEKEKRLRMMMKMHGLGDGAYWLVTYTWFYALYVLYMIVFIVFGSLIRLNMFIKNNIGVQILLYAIFGHNMIALSFLLSCFFSSAKTATIFAYLVVFGTGLIGSLLLARLMGAGFWWMTIVELVPSFSLFRGLFELGEYSFLAVYRDSYGMKFSNLSDPKNGLVAVYIILALEWWVFMGLAWYLEQVFASGTGNRRHPLFFLDRFRKARHDADNARLNIQAQEVAPAQDEAADVAAEHARVSGLVDYAGNPIVVRDLKKIYPGQDGQPPKLAVRQLNLAIEKGECFGLLGPNGAGKSTSINMMVGLLEPTHGTALIGGYDIRSDMGSIYSLMGVCPQHDLLWETLTGREHLTFYGRLKGLDGKELSDAVEDGLRSVNLWNGGVGDKQAQQYSGGMKRRLSVAISFMGDPLVAYLDEPSTGLDPASRRNLWDVVKSNKAGRAIVLTTHSMEEAETLCDRLGIFVDGRLVCIGNPKEITSRYGGYLVMTLTVAAGQESQARAFVERLAPSARLTYSVSSTLKFELPSDEVSLSGVFAAMADAKADTSAGRLQVLDWGVANATLEEVFIKFARAIGAKAGD</sequence>
<dbReference type="CDD" id="cd03263">
    <property type="entry name" value="ABC_subfamily_A"/>
    <property type="match status" value="1"/>
</dbReference>
<evidence type="ECO:0000256" key="3">
    <source>
        <dbReference type="ARBA" id="ARBA00022448"/>
    </source>
</evidence>
<keyword evidence="5" id="KW-0547">Nucleotide-binding</keyword>
<feature type="domain" description="ABC transporter" evidence="10">
    <location>
        <begin position="304"/>
        <end position="541"/>
    </location>
</feature>
<keyword evidence="7 9" id="KW-1133">Transmembrane helix</keyword>
<dbReference type="GO" id="GO:0005524">
    <property type="term" value="F:ATP binding"/>
    <property type="evidence" value="ECO:0007669"/>
    <property type="project" value="UniProtKB-KW"/>
</dbReference>
<reference evidence="11 12" key="1">
    <citation type="journal article" date="2013" name="BMC Genomics">
        <title>Reconstruction of the lipid metabolism for the microalga Monoraphidium neglectum from its genome sequence reveals characteristics suitable for biofuel production.</title>
        <authorList>
            <person name="Bogen C."/>
            <person name="Al-Dilaimi A."/>
            <person name="Albersmeier A."/>
            <person name="Wichmann J."/>
            <person name="Grundmann M."/>
            <person name="Rupp O."/>
            <person name="Lauersen K.J."/>
            <person name="Blifernez-Klassen O."/>
            <person name="Kalinowski J."/>
            <person name="Goesmann A."/>
            <person name="Mussgnug J.H."/>
            <person name="Kruse O."/>
        </authorList>
    </citation>
    <scope>NUCLEOTIDE SEQUENCE [LARGE SCALE GENOMIC DNA]</scope>
    <source>
        <strain evidence="11 12">SAG 48.87</strain>
    </source>
</reference>
<evidence type="ECO:0000256" key="1">
    <source>
        <dbReference type="ARBA" id="ARBA00004141"/>
    </source>
</evidence>
<name>A0A0D2NQQ1_9CHLO</name>
<dbReference type="InterPro" id="IPR027417">
    <property type="entry name" value="P-loop_NTPase"/>
</dbReference>
<dbReference type="PROSITE" id="PS00211">
    <property type="entry name" value="ABC_TRANSPORTER_1"/>
    <property type="match status" value="1"/>
</dbReference>
<dbReference type="GO" id="GO:0140359">
    <property type="term" value="F:ABC-type transporter activity"/>
    <property type="evidence" value="ECO:0007669"/>
    <property type="project" value="InterPro"/>
</dbReference>
<dbReference type="InterPro" id="IPR003439">
    <property type="entry name" value="ABC_transporter-like_ATP-bd"/>
</dbReference>
<accession>A0A0D2NQQ1</accession>
<comment type="subcellular location">
    <subcellularLocation>
        <location evidence="1">Membrane</location>
        <topology evidence="1">Multi-pass membrane protein</topology>
    </subcellularLocation>
</comment>
<feature type="transmembrane region" description="Helical" evidence="9">
    <location>
        <begin position="30"/>
        <end position="53"/>
    </location>
</feature>
<dbReference type="PANTHER" id="PTHR19229:SF154">
    <property type="entry name" value="ABC TRANSPORTER A FAMILY MEMBER 3-RELATED"/>
    <property type="match status" value="1"/>
</dbReference>
<organism evidence="11 12">
    <name type="scientific">Monoraphidium neglectum</name>
    <dbReference type="NCBI Taxonomy" id="145388"/>
    <lineage>
        <taxon>Eukaryota</taxon>
        <taxon>Viridiplantae</taxon>
        <taxon>Chlorophyta</taxon>
        <taxon>core chlorophytes</taxon>
        <taxon>Chlorophyceae</taxon>
        <taxon>CS clade</taxon>
        <taxon>Sphaeropleales</taxon>
        <taxon>Selenastraceae</taxon>
        <taxon>Monoraphidium</taxon>
    </lineage>
</organism>
<dbReference type="PROSITE" id="PS50893">
    <property type="entry name" value="ABC_TRANSPORTER_2"/>
    <property type="match status" value="1"/>
</dbReference>
<gene>
    <name evidence="11" type="ORF">MNEG_1315</name>
</gene>
<feature type="transmembrane region" description="Helical" evidence="9">
    <location>
        <begin position="73"/>
        <end position="101"/>
    </location>
</feature>
<dbReference type="InterPro" id="IPR003593">
    <property type="entry name" value="AAA+_ATPase"/>
</dbReference>
<dbReference type="SMART" id="SM00382">
    <property type="entry name" value="AAA"/>
    <property type="match status" value="1"/>
</dbReference>
<feature type="transmembrane region" description="Helical" evidence="9">
    <location>
        <begin position="142"/>
        <end position="160"/>
    </location>
</feature>
<keyword evidence="8 9" id="KW-0472">Membrane</keyword>
<dbReference type="RefSeq" id="XP_013905650.1">
    <property type="nucleotide sequence ID" value="XM_014050196.1"/>
</dbReference>
<dbReference type="GeneID" id="25730583"/>
<dbReference type="GO" id="GO:0016887">
    <property type="term" value="F:ATP hydrolysis activity"/>
    <property type="evidence" value="ECO:0007669"/>
    <property type="project" value="InterPro"/>
</dbReference>
<keyword evidence="6" id="KW-0067">ATP-binding</keyword>
<evidence type="ECO:0000256" key="5">
    <source>
        <dbReference type="ARBA" id="ARBA00022741"/>
    </source>
</evidence>
<dbReference type="PANTHER" id="PTHR19229">
    <property type="entry name" value="ATP-BINDING CASSETTE TRANSPORTER SUBFAMILY A ABCA"/>
    <property type="match status" value="1"/>
</dbReference>
<keyword evidence="12" id="KW-1185">Reference proteome</keyword>
<evidence type="ECO:0000256" key="7">
    <source>
        <dbReference type="ARBA" id="ARBA00022989"/>
    </source>
</evidence>
<dbReference type="SUPFAM" id="SSF52540">
    <property type="entry name" value="P-loop containing nucleoside triphosphate hydrolases"/>
    <property type="match status" value="1"/>
</dbReference>
<evidence type="ECO:0000259" key="10">
    <source>
        <dbReference type="PROSITE" id="PS50893"/>
    </source>
</evidence>
<dbReference type="Pfam" id="PF24526">
    <property type="entry name" value="ABCA12_C"/>
    <property type="match status" value="1"/>
</dbReference>
<dbReference type="OrthoDB" id="8061355at2759"/>
<dbReference type="Pfam" id="PF00005">
    <property type="entry name" value="ABC_tran"/>
    <property type="match status" value="1"/>
</dbReference>
<evidence type="ECO:0000256" key="9">
    <source>
        <dbReference type="SAM" id="Phobius"/>
    </source>
</evidence>
<dbReference type="InterPro" id="IPR013525">
    <property type="entry name" value="ABC2_TM"/>
</dbReference>
<dbReference type="Proteomes" id="UP000054498">
    <property type="component" value="Unassembled WGS sequence"/>
</dbReference>
<evidence type="ECO:0000256" key="4">
    <source>
        <dbReference type="ARBA" id="ARBA00022692"/>
    </source>
</evidence>
<evidence type="ECO:0000256" key="6">
    <source>
        <dbReference type="ARBA" id="ARBA00022840"/>
    </source>
</evidence>
<dbReference type="FunFam" id="3.40.50.300:FF:000665">
    <property type="entry name" value="ABC transporter A family member 2"/>
    <property type="match status" value="1"/>
</dbReference>
<dbReference type="Gene3D" id="3.40.50.300">
    <property type="entry name" value="P-loop containing nucleotide triphosphate hydrolases"/>
    <property type="match status" value="1"/>
</dbReference>
<evidence type="ECO:0000313" key="12">
    <source>
        <dbReference type="Proteomes" id="UP000054498"/>
    </source>
</evidence>
<evidence type="ECO:0000256" key="2">
    <source>
        <dbReference type="ARBA" id="ARBA00008526"/>
    </source>
</evidence>
<keyword evidence="3" id="KW-0813">Transport</keyword>
<dbReference type="AlphaFoldDB" id="A0A0D2NQQ1"/>
<comment type="similarity">
    <text evidence="2">Belongs to the ABC transporter superfamily. ABCA family. CPR flippase (TC 3.A.1.211) subfamily.</text>
</comment>
<dbReference type="EMBL" id="KK100348">
    <property type="protein sequence ID" value="KIZ06631.1"/>
    <property type="molecule type" value="Genomic_DNA"/>
</dbReference>
<dbReference type="Pfam" id="PF12698">
    <property type="entry name" value="ABC2_membrane_3"/>
    <property type="match status" value="1"/>
</dbReference>
<proteinExistence type="inferred from homology"/>
<evidence type="ECO:0000313" key="11">
    <source>
        <dbReference type="EMBL" id="KIZ06631.1"/>
    </source>
</evidence>
<feature type="transmembrane region" description="Helical" evidence="9">
    <location>
        <begin position="113"/>
        <end position="136"/>
    </location>
</feature>
<dbReference type="GO" id="GO:0005319">
    <property type="term" value="F:lipid transporter activity"/>
    <property type="evidence" value="ECO:0007669"/>
    <property type="project" value="TreeGrafter"/>
</dbReference>
<protein>
    <recommendedName>
        <fullName evidence="10">ABC transporter domain-containing protein</fullName>
    </recommendedName>
</protein>